<reference evidence="1 2" key="1">
    <citation type="journal article" date="2011" name="BMC Genomics">
        <title>Genome-wide analysis of the role of GlnR in Streptomyces venezuelae provides new insights into global nitrogen regulation in actinomycetes.</title>
        <authorList>
            <person name="Pullan S.T."/>
            <person name="Bibb M.J."/>
            <person name="Merrick M."/>
        </authorList>
    </citation>
    <scope>NUCLEOTIDE SEQUENCE [LARGE SCALE GENOMIC DNA]</scope>
    <source>
        <strain evidence="1">ATCC 10712</strain>
    </source>
</reference>
<proteinExistence type="predicted"/>
<evidence type="ECO:0000313" key="1">
    <source>
        <dbReference type="EMBL" id="CCA54311.1"/>
    </source>
</evidence>
<dbReference type="eggNOG" id="ENOG5031JI1">
    <property type="taxonomic scope" value="Bacteria"/>
</dbReference>
<dbReference type="EMBL" id="FR845719">
    <property type="protein sequence ID" value="CCA54311.1"/>
    <property type="molecule type" value="Genomic_DNA"/>
</dbReference>
<protein>
    <submittedName>
        <fullName evidence="1">Uncharacterized protein</fullName>
    </submittedName>
</protein>
<organism evidence="1 2">
    <name type="scientific">Streptomyces venezuelae (strain ATCC 10712 / CBS 650.69 / DSM 40230 / JCM 4526 / NBRC 13096 / PD 04745)</name>
    <dbReference type="NCBI Taxonomy" id="953739"/>
    <lineage>
        <taxon>Bacteria</taxon>
        <taxon>Bacillati</taxon>
        <taxon>Actinomycetota</taxon>
        <taxon>Actinomycetes</taxon>
        <taxon>Kitasatosporales</taxon>
        <taxon>Streptomycetaceae</taxon>
        <taxon>Streptomyces</taxon>
    </lineage>
</organism>
<keyword evidence="2" id="KW-1185">Reference proteome</keyword>
<accession>F2RBI3</accession>
<dbReference type="GeneID" id="51861616"/>
<dbReference type="HOGENOM" id="CLU_144202_0_0_11"/>
<sequence length="148" mass="16015">MDASELAELRTMYIFGPAEGSTWGLTYEGIQTKQREQETDPFIRIDEGDEGPVHGSVMHFGITVGEEELEAMAKLSPEGIAVEDCTALAAAEFVTWLWGTVVPDGSGITFNTEWGLEADLPDALVPHVPRPRLVATFLAHLEATGGLD</sequence>
<gene>
    <name evidence="1" type="ordered locus">SVEN_1024</name>
</gene>
<evidence type="ECO:0000313" key="2">
    <source>
        <dbReference type="Proteomes" id="UP000006854"/>
    </source>
</evidence>
<dbReference type="Proteomes" id="UP000006854">
    <property type="component" value="Chromosome"/>
</dbReference>
<name>F2RBI3_STRVP</name>
<dbReference type="RefSeq" id="WP_015032230.1">
    <property type="nucleotide sequence ID" value="NC_018750.1"/>
</dbReference>
<dbReference type="STRING" id="953739.SVEN_1024"/>
<dbReference type="AlphaFoldDB" id="F2RBI3"/>
<dbReference type="KEGG" id="sve:SVEN_1024"/>
<dbReference type="PATRIC" id="fig|953739.5.peg.3094"/>